<name>A0A3P7NY98_DIBLA</name>
<gene>
    <name evidence="2" type="ORF">DILT_LOCUS6347</name>
</gene>
<reference evidence="2 3" key="1">
    <citation type="submission" date="2018-11" db="EMBL/GenBank/DDBJ databases">
        <authorList>
            <consortium name="Pathogen Informatics"/>
        </authorList>
    </citation>
    <scope>NUCLEOTIDE SEQUENCE [LARGE SCALE GENOMIC DNA]</scope>
</reference>
<sequence>MGRARRNYLHLTGHGVGAQLCVQEGPIDLTGRWSQVLARAGIQEPGIRKNMEREAKLIGLKLFAAILLPLLYKGTILAVFHCNGKSPVLMEKR</sequence>
<feature type="transmembrane region" description="Helical" evidence="1">
    <location>
        <begin position="58"/>
        <end position="80"/>
    </location>
</feature>
<dbReference type="OrthoDB" id="9995434at2759"/>
<proteinExistence type="predicted"/>
<dbReference type="Proteomes" id="UP000281553">
    <property type="component" value="Unassembled WGS sequence"/>
</dbReference>
<dbReference type="EMBL" id="UYRU01049318">
    <property type="protein sequence ID" value="VDN10516.1"/>
    <property type="molecule type" value="Genomic_DNA"/>
</dbReference>
<keyword evidence="1" id="KW-0472">Membrane</keyword>
<organism evidence="2 3">
    <name type="scientific">Dibothriocephalus latus</name>
    <name type="common">Fish tapeworm</name>
    <name type="synonym">Diphyllobothrium latum</name>
    <dbReference type="NCBI Taxonomy" id="60516"/>
    <lineage>
        <taxon>Eukaryota</taxon>
        <taxon>Metazoa</taxon>
        <taxon>Spiralia</taxon>
        <taxon>Lophotrochozoa</taxon>
        <taxon>Platyhelminthes</taxon>
        <taxon>Cestoda</taxon>
        <taxon>Eucestoda</taxon>
        <taxon>Diphyllobothriidea</taxon>
        <taxon>Diphyllobothriidae</taxon>
        <taxon>Dibothriocephalus</taxon>
    </lineage>
</organism>
<accession>A0A3P7NY98</accession>
<dbReference type="AlphaFoldDB" id="A0A3P7NY98"/>
<keyword evidence="3" id="KW-1185">Reference proteome</keyword>
<keyword evidence="1" id="KW-0812">Transmembrane</keyword>
<keyword evidence="1" id="KW-1133">Transmembrane helix</keyword>
<evidence type="ECO:0000256" key="1">
    <source>
        <dbReference type="SAM" id="Phobius"/>
    </source>
</evidence>
<protein>
    <submittedName>
        <fullName evidence="2">Uncharacterized protein</fullName>
    </submittedName>
</protein>
<evidence type="ECO:0000313" key="2">
    <source>
        <dbReference type="EMBL" id="VDN10516.1"/>
    </source>
</evidence>
<evidence type="ECO:0000313" key="3">
    <source>
        <dbReference type="Proteomes" id="UP000281553"/>
    </source>
</evidence>